<keyword evidence="4" id="KW-1185">Reference proteome</keyword>
<dbReference type="Proteomes" id="UP000198517">
    <property type="component" value="Unassembled WGS sequence"/>
</dbReference>
<evidence type="ECO:0000313" key="3">
    <source>
        <dbReference type="EMBL" id="SDE13028.1"/>
    </source>
</evidence>
<evidence type="ECO:0000313" key="4">
    <source>
        <dbReference type="Proteomes" id="UP000198517"/>
    </source>
</evidence>
<reference evidence="3 4" key="1">
    <citation type="submission" date="2016-10" db="EMBL/GenBank/DDBJ databases">
        <authorList>
            <person name="de Groot N.N."/>
        </authorList>
    </citation>
    <scope>NUCLEOTIDE SEQUENCE [LARGE SCALE GENOMIC DNA]</scope>
    <source>
        <strain evidence="3 4">DSM 24015</strain>
    </source>
</reference>
<evidence type="ECO:0000256" key="1">
    <source>
        <dbReference type="ARBA" id="ARBA00022729"/>
    </source>
</evidence>
<keyword evidence="1" id="KW-0732">Signal</keyword>
<sequence length="551" mass="62853">MLFTSCARVGSPVGGDKDTLAPKFLSSNIDSPRVNVSRDLKELRLNFDEYVTLKNPQTQIIISPPIKNIKKIIPSNLANKYVFIQWSDTLRANTTYSFNFGNAIADYNEGNVVPYFNFAFSTGAKLDSLYISGMLRNAMLGNIKSTSSDKDKNFVVGLYQVKDTINFRQKPYYISKADKDGYFELNYLSPGKYKLIAFDDANGNSVYDPDKEDLGFIKNDITLDKSMSKQEIKLYPPQKKLVYKDMSVRDGGILMLFEGNPKNVSVKQVGGTIKDYKITHSPYSDSVGIWFNGTKEHLPADKGTMLKFSYDDGQKKDTVQMFYKSNPKEDLVLDRHNGGEIVPQLPLVISANMILDSINTKDWIFREDSLVSLPFRAKIVPENPFLVAVNADFKKNKKYTLVIPKESVFSFFQANQKNYAFEFKVGDSRNYGNLTLRLKNIPDMPFWIQLLDNQGKVVTERKIENKIEEIKYQTLKPSEYYVRILVDNNKDGYWETADLSSNTEAETVYLFSKKIEVRAMWDLVENWDLLSKEADVAKFSTLQGEFAPAKL</sequence>
<accession>A0A1G7ADK9</accession>
<dbReference type="EMBL" id="FNAS01000003">
    <property type="protein sequence ID" value="SDE13028.1"/>
    <property type="molecule type" value="Genomic_DNA"/>
</dbReference>
<dbReference type="Pfam" id="PF13205">
    <property type="entry name" value="Big_5"/>
    <property type="match status" value="1"/>
</dbReference>
<organism evidence="3 4">
    <name type="scientific">Riemerella columbipharyngis</name>
    <dbReference type="NCBI Taxonomy" id="1071918"/>
    <lineage>
        <taxon>Bacteria</taxon>
        <taxon>Pseudomonadati</taxon>
        <taxon>Bacteroidota</taxon>
        <taxon>Flavobacteriia</taxon>
        <taxon>Flavobacteriales</taxon>
        <taxon>Weeksellaceae</taxon>
        <taxon>Riemerella</taxon>
    </lineage>
</organism>
<name>A0A1G7ADK9_9FLAO</name>
<proteinExistence type="predicted"/>
<evidence type="ECO:0000259" key="2">
    <source>
        <dbReference type="Pfam" id="PF13205"/>
    </source>
</evidence>
<dbReference type="AlphaFoldDB" id="A0A1G7ADK9"/>
<feature type="domain" description="SbsA Ig-like" evidence="2">
    <location>
        <begin position="18"/>
        <end position="122"/>
    </location>
</feature>
<protein>
    <submittedName>
        <fullName evidence="3">Ig-like domain-containing protein</fullName>
    </submittedName>
</protein>
<dbReference type="STRING" id="1071918.SAMN05421544_103139"/>
<dbReference type="InterPro" id="IPR032812">
    <property type="entry name" value="SbsA_Ig"/>
</dbReference>
<gene>
    <name evidence="3" type="ORF">SAMN05421544_103139</name>
</gene>